<dbReference type="RefSeq" id="WP_066768937.1">
    <property type="nucleotide sequence ID" value="NZ_CP013244.1"/>
</dbReference>
<dbReference type="EMBL" id="CP013244">
    <property type="protein sequence ID" value="ANP45507.1"/>
    <property type="molecule type" value="Genomic_DNA"/>
</dbReference>
<evidence type="ECO:0000313" key="2">
    <source>
        <dbReference type="Proteomes" id="UP000092498"/>
    </source>
</evidence>
<dbReference type="STRING" id="1759059.ATE48_06030"/>
<reference evidence="1 2" key="1">
    <citation type="submission" date="2015-11" db="EMBL/GenBank/DDBJ databases">
        <title>Whole-Genome Sequence of Candidatus Oderbacter manganicum from the National Park Lower Oder Valley, Germany.</title>
        <authorList>
            <person name="Braun B."/>
            <person name="Liere K."/>
            <person name="Szewzyk U."/>
        </authorList>
    </citation>
    <scope>NUCLEOTIDE SEQUENCE [LARGE SCALE GENOMIC DNA]</scope>
    <source>
        <strain evidence="1 2">OTSz_A_272</strain>
    </source>
</reference>
<dbReference type="KEGG" id="cbot:ATE48_06030"/>
<gene>
    <name evidence="1" type="ORF">ATE48_06030</name>
</gene>
<protein>
    <submittedName>
        <fullName evidence="1">Uncharacterized protein</fullName>
    </submittedName>
</protein>
<dbReference type="Proteomes" id="UP000092498">
    <property type="component" value="Chromosome"/>
</dbReference>
<proteinExistence type="predicted"/>
<evidence type="ECO:0000313" key="1">
    <source>
        <dbReference type="EMBL" id="ANP45507.1"/>
    </source>
</evidence>
<accession>A0A1B1AG28</accession>
<dbReference type="AlphaFoldDB" id="A0A1B1AG28"/>
<sequence>MNKTFHVPVRLLHSEPQIDRVHQAPIQERDHRLMRIVREIVAVVGITAPPQAHDMGSRAP</sequence>
<keyword evidence="2" id="KW-1185">Reference proteome</keyword>
<organism evidence="1 2">
    <name type="scientific">Candidatus Viadribacter manganicus</name>
    <dbReference type="NCBI Taxonomy" id="1759059"/>
    <lineage>
        <taxon>Bacteria</taxon>
        <taxon>Pseudomonadati</taxon>
        <taxon>Pseudomonadota</taxon>
        <taxon>Alphaproteobacteria</taxon>
        <taxon>Hyphomonadales</taxon>
        <taxon>Hyphomonadaceae</taxon>
        <taxon>Candidatus Viadribacter</taxon>
    </lineage>
</organism>
<dbReference type="InParanoid" id="A0A1B1AG28"/>
<name>A0A1B1AG28_9PROT</name>